<dbReference type="OrthoDB" id="5988469at2759"/>
<dbReference type="GO" id="GO:0008270">
    <property type="term" value="F:zinc ion binding"/>
    <property type="evidence" value="ECO:0007669"/>
    <property type="project" value="InterPro"/>
</dbReference>
<dbReference type="InterPro" id="IPR029309">
    <property type="entry name" value="CaRF"/>
</dbReference>
<evidence type="ECO:0000313" key="3">
    <source>
        <dbReference type="Proteomes" id="UP001152795"/>
    </source>
</evidence>
<comment type="caution">
    <text evidence="2">The sequence shown here is derived from an EMBL/GenBank/DDBJ whole genome shotgun (WGS) entry which is preliminary data.</text>
</comment>
<protein>
    <submittedName>
        <fullName evidence="2">Calcium-responsive transcription factor</fullName>
    </submittedName>
</protein>
<reference evidence="2" key="1">
    <citation type="submission" date="2020-04" db="EMBL/GenBank/DDBJ databases">
        <authorList>
            <person name="Alioto T."/>
            <person name="Alioto T."/>
            <person name="Gomez Garrido J."/>
        </authorList>
    </citation>
    <scope>NUCLEOTIDE SEQUENCE</scope>
    <source>
        <strain evidence="2">A484AB</strain>
    </source>
</reference>
<feature type="region of interest" description="Disordered" evidence="1">
    <location>
        <begin position="636"/>
        <end position="676"/>
    </location>
</feature>
<name>A0A7D9END3_PARCT</name>
<dbReference type="PANTHER" id="PTHR47456:SF4">
    <property type="entry name" value="SWIM-TYPE DOMAIN-CONTAINING PROTEIN"/>
    <property type="match status" value="1"/>
</dbReference>
<organism evidence="2 3">
    <name type="scientific">Paramuricea clavata</name>
    <name type="common">Red gorgonian</name>
    <name type="synonym">Violescent sea-whip</name>
    <dbReference type="NCBI Taxonomy" id="317549"/>
    <lineage>
        <taxon>Eukaryota</taxon>
        <taxon>Metazoa</taxon>
        <taxon>Cnidaria</taxon>
        <taxon>Anthozoa</taxon>
        <taxon>Octocorallia</taxon>
        <taxon>Malacalcyonacea</taxon>
        <taxon>Plexauridae</taxon>
        <taxon>Paramuricea</taxon>
    </lineage>
</organism>
<dbReference type="Proteomes" id="UP001152795">
    <property type="component" value="Unassembled WGS sequence"/>
</dbReference>
<gene>
    <name evidence="2" type="ORF">PACLA_8A031333</name>
</gene>
<dbReference type="GO" id="GO:0003700">
    <property type="term" value="F:DNA-binding transcription factor activity"/>
    <property type="evidence" value="ECO:0007669"/>
    <property type="project" value="InterPro"/>
</dbReference>
<sequence length="823" mass="95222">MACSDFESICQREIEFLRSTLADFRIEGSYCYGHTGDNYENIIEQFLALSSTCFVKKDSHFRPKGHKRFSESAFPMFEHKSGKKSIRTAKEKKMTDLKQKLGSGEKLKTSTRHYLKIPLCKEHAGHPVGENASVNQAIDKKIIERIYELAKKNVTGVKEVKRCLDEFVVKELFSGAPKHTWPKKTNRRYYPSSKDLRNHIAKAVAAEKYCNDDQESLLRKITDWKQSRPGAKFFLRTQGGEPNFFGDAAVPTNRSENFLFVHQEEWQRRLLLRYGSVLALLDATYKTTKYAMPLFFLCVNTNVGYKVVAEFMCQHEDEISIAEALGILRGRNLEWNPKYFMVDFSAAEIGAIEKCFPGVVAYICDFHRQQAIQRWARAGKNGLDHDEQQFFQSAMTRIGSAPTEKQYEGELLSLRQSTLYKTNANVRSYVETTWIPCYFRWCQAFRKSQALNIVNTNNGVESMNRLFKYDYLPRSIDKSLYGIVVMIVCSFLPDTYQNYLSANLRLSGSYRKYNSMVPDYLKDRPPNFVKHCLKNKFAAQEIEEKDITCSNHEQGRFLVKSSRVKNVSYQVQFHVPSCTCESWRRSTFPCKHFFAIFNFFPKWQFTNLPVSYRESVFITLDNDDLLMNRQANSVHTQSVNSSTAIEEPPSPNESPPFDQETSYSTPTKVPIPSEQPDSVVKLKKRFHEQLSGLKDVSFLVEDTEVLQEAITTLEILQGKLRATCPRAEGLFLRGSPKKKKLKITSTDYHKVFHKSLSLRKKRTKKVTQENCVIKADKKVRKRWSNRQACGFTTYTKSIVSSISLWMSRMKKVRKLTRRRQTMI</sequence>
<keyword evidence="3" id="KW-1185">Reference proteome</keyword>
<feature type="non-terminal residue" evidence="2">
    <location>
        <position position="823"/>
    </location>
</feature>
<evidence type="ECO:0000313" key="2">
    <source>
        <dbReference type="EMBL" id="CAB4013484.1"/>
    </source>
</evidence>
<dbReference type="PANTHER" id="PTHR47456">
    <property type="entry name" value="PHD-TYPE DOMAIN-CONTAINING PROTEIN"/>
    <property type="match status" value="1"/>
</dbReference>
<evidence type="ECO:0000256" key="1">
    <source>
        <dbReference type="SAM" id="MobiDB-lite"/>
    </source>
</evidence>
<dbReference type="InterPro" id="IPR048324">
    <property type="entry name" value="ZSWIM1-3_RNaseH-like"/>
</dbReference>
<dbReference type="EMBL" id="CACRXK020007904">
    <property type="protein sequence ID" value="CAB4013484.1"/>
    <property type="molecule type" value="Genomic_DNA"/>
</dbReference>
<dbReference type="InterPro" id="IPR007527">
    <property type="entry name" value="Znf_SWIM"/>
</dbReference>
<accession>A0A7D9END3</accession>
<dbReference type="PROSITE" id="PS50966">
    <property type="entry name" value="ZF_SWIM"/>
    <property type="match status" value="1"/>
</dbReference>
<proteinExistence type="predicted"/>
<dbReference type="AlphaFoldDB" id="A0A7D9END3"/>
<dbReference type="Pfam" id="PF21056">
    <property type="entry name" value="ZSWIM1-3_RNaseH-like"/>
    <property type="match status" value="1"/>
</dbReference>
<dbReference type="Pfam" id="PF15299">
    <property type="entry name" value="ALS2CR8"/>
    <property type="match status" value="1"/>
</dbReference>